<protein>
    <recommendedName>
        <fullName evidence="7">Histidine kinase domain-containing protein</fullName>
    </recommendedName>
</protein>
<dbReference type="GO" id="GO:0000155">
    <property type="term" value="F:phosphorelay sensor kinase activity"/>
    <property type="evidence" value="ECO:0007669"/>
    <property type="project" value="InterPro"/>
</dbReference>
<dbReference type="GO" id="GO:0005524">
    <property type="term" value="F:ATP binding"/>
    <property type="evidence" value="ECO:0007669"/>
    <property type="project" value="UniProtKB-KW"/>
</dbReference>
<evidence type="ECO:0000256" key="1">
    <source>
        <dbReference type="ARBA" id="ARBA00022553"/>
    </source>
</evidence>
<keyword evidence="3" id="KW-0547">Nucleotide-binding</keyword>
<keyword evidence="2" id="KW-0808">Transferase</keyword>
<dbReference type="InterPro" id="IPR003661">
    <property type="entry name" value="HisK_dim/P_dom"/>
</dbReference>
<keyword evidence="5" id="KW-0067">ATP-binding</keyword>
<sequence length="225" mass="24631">EKLAAIGEMAAGIAHEIKNPLASMSGSTQLLKKEATNTPVARKLMDIVLRETDRLNVLANDFLLFARPGSDKIESVELSSAIGDTLELFRKNGICQNRITVVQDLAPEVWTEMDPKHTRQVLWNLLLNAAEAIDGTGTIQVSSKTAEDMVQVTVKDDGCGMSEETISKIFDPFFTTKAHGTGLGLSIVYRLLEPYNGRLDVRSRQGQGSTFTLFLNRIDPPGLLS</sequence>
<gene>
    <name evidence="8" type="ORF">S01H1_58342</name>
</gene>
<dbReference type="PANTHER" id="PTHR43065">
    <property type="entry name" value="SENSOR HISTIDINE KINASE"/>
    <property type="match status" value="1"/>
</dbReference>
<feature type="domain" description="Histidine kinase" evidence="7">
    <location>
        <begin position="12"/>
        <end position="219"/>
    </location>
</feature>
<dbReference type="PROSITE" id="PS50109">
    <property type="entry name" value="HIS_KIN"/>
    <property type="match status" value="1"/>
</dbReference>
<evidence type="ECO:0000256" key="3">
    <source>
        <dbReference type="ARBA" id="ARBA00022741"/>
    </source>
</evidence>
<dbReference type="InterPro" id="IPR036097">
    <property type="entry name" value="HisK_dim/P_sf"/>
</dbReference>
<evidence type="ECO:0000256" key="5">
    <source>
        <dbReference type="ARBA" id="ARBA00022840"/>
    </source>
</evidence>
<reference evidence="8" key="1">
    <citation type="journal article" date="2014" name="Front. Microbiol.">
        <title>High frequency of phylogenetically diverse reductive dehalogenase-homologous genes in deep subseafloor sedimentary metagenomes.</title>
        <authorList>
            <person name="Kawai M."/>
            <person name="Futagami T."/>
            <person name="Toyoda A."/>
            <person name="Takaki Y."/>
            <person name="Nishi S."/>
            <person name="Hori S."/>
            <person name="Arai W."/>
            <person name="Tsubouchi T."/>
            <person name="Morono Y."/>
            <person name="Uchiyama I."/>
            <person name="Ito T."/>
            <person name="Fujiyama A."/>
            <person name="Inagaki F."/>
            <person name="Takami H."/>
        </authorList>
    </citation>
    <scope>NUCLEOTIDE SEQUENCE</scope>
    <source>
        <strain evidence="8">Expedition CK06-06</strain>
    </source>
</reference>
<dbReference type="InterPro" id="IPR036890">
    <property type="entry name" value="HATPase_C_sf"/>
</dbReference>
<dbReference type="SUPFAM" id="SSF47384">
    <property type="entry name" value="Homodimeric domain of signal transducing histidine kinase"/>
    <property type="match status" value="1"/>
</dbReference>
<name>X0W2H5_9ZZZZ</name>
<dbReference type="CDD" id="cd00082">
    <property type="entry name" value="HisKA"/>
    <property type="match status" value="1"/>
</dbReference>
<keyword evidence="6" id="KW-0902">Two-component regulatory system</keyword>
<dbReference type="SMART" id="SM00388">
    <property type="entry name" value="HisKA"/>
    <property type="match status" value="1"/>
</dbReference>
<accession>X0W2H5</accession>
<evidence type="ECO:0000259" key="7">
    <source>
        <dbReference type="PROSITE" id="PS50109"/>
    </source>
</evidence>
<dbReference type="SUPFAM" id="SSF55874">
    <property type="entry name" value="ATPase domain of HSP90 chaperone/DNA topoisomerase II/histidine kinase"/>
    <property type="match status" value="1"/>
</dbReference>
<dbReference type="SMART" id="SM00387">
    <property type="entry name" value="HATPase_c"/>
    <property type="match status" value="1"/>
</dbReference>
<dbReference type="InterPro" id="IPR003594">
    <property type="entry name" value="HATPase_dom"/>
</dbReference>
<keyword evidence="4" id="KW-0418">Kinase</keyword>
<dbReference type="InterPro" id="IPR005467">
    <property type="entry name" value="His_kinase_dom"/>
</dbReference>
<dbReference type="InterPro" id="IPR004358">
    <property type="entry name" value="Sig_transdc_His_kin-like_C"/>
</dbReference>
<evidence type="ECO:0000256" key="2">
    <source>
        <dbReference type="ARBA" id="ARBA00022679"/>
    </source>
</evidence>
<organism evidence="8">
    <name type="scientific">marine sediment metagenome</name>
    <dbReference type="NCBI Taxonomy" id="412755"/>
    <lineage>
        <taxon>unclassified sequences</taxon>
        <taxon>metagenomes</taxon>
        <taxon>ecological metagenomes</taxon>
    </lineage>
</organism>
<proteinExistence type="predicted"/>
<evidence type="ECO:0000313" key="8">
    <source>
        <dbReference type="EMBL" id="GAG18838.1"/>
    </source>
</evidence>
<dbReference type="Gene3D" id="1.10.287.130">
    <property type="match status" value="1"/>
</dbReference>
<evidence type="ECO:0000256" key="6">
    <source>
        <dbReference type="ARBA" id="ARBA00023012"/>
    </source>
</evidence>
<dbReference type="EMBL" id="BARS01038107">
    <property type="protein sequence ID" value="GAG18838.1"/>
    <property type="molecule type" value="Genomic_DNA"/>
</dbReference>
<keyword evidence="1" id="KW-0597">Phosphoprotein</keyword>
<dbReference type="AlphaFoldDB" id="X0W2H5"/>
<dbReference type="Gene3D" id="3.30.565.10">
    <property type="entry name" value="Histidine kinase-like ATPase, C-terminal domain"/>
    <property type="match status" value="1"/>
</dbReference>
<dbReference type="Pfam" id="PF02518">
    <property type="entry name" value="HATPase_c"/>
    <property type="match status" value="1"/>
</dbReference>
<evidence type="ECO:0000256" key="4">
    <source>
        <dbReference type="ARBA" id="ARBA00022777"/>
    </source>
</evidence>
<dbReference type="PRINTS" id="PR00344">
    <property type="entry name" value="BCTRLSENSOR"/>
</dbReference>
<dbReference type="Pfam" id="PF00512">
    <property type="entry name" value="HisKA"/>
    <property type="match status" value="1"/>
</dbReference>
<feature type="non-terminal residue" evidence="8">
    <location>
        <position position="1"/>
    </location>
</feature>
<dbReference type="PANTHER" id="PTHR43065:SF10">
    <property type="entry name" value="PEROXIDE STRESS-ACTIVATED HISTIDINE KINASE MAK3"/>
    <property type="match status" value="1"/>
</dbReference>
<comment type="caution">
    <text evidence="8">The sequence shown here is derived from an EMBL/GenBank/DDBJ whole genome shotgun (WGS) entry which is preliminary data.</text>
</comment>